<name>A0A8S5V8R9_9CAUD</name>
<protein>
    <submittedName>
        <fullName evidence="1">Uncharacterized protein</fullName>
    </submittedName>
</protein>
<accession>A0A8S5V8R9</accession>
<proteinExistence type="predicted"/>
<reference evidence="1" key="1">
    <citation type="journal article" date="2021" name="Proc. Natl. Acad. Sci. U.S.A.">
        <title>A Catalog of Tens of Thousands of Viruses from Human Metagenomes Reveals Hidden Associations with Chronic Diseases.</title>
        <authorList>
            <person name="Tisza M.J."/>
            <person name="Buck C.B."/>
        </authorList>
    </citation>
    <scope>NUCLEOTIDE SEQUENCE</scope>
    <source>
        <strain evidence="1">CtS2049</strain>
    </source>
</reference>
<dbReference type="EMBL" id="BK016223">
    <property type="protein sequence ID" value="DAG03109.1"/>
    <property type="molecule type" value="Genomic_DNA"/>
</dbReference>
<organism evidence="1">
    <name type="scientific">Siphoviridae sp. ctS2049</name>
    <dbReference type="NCBI Taxonomy" id="2825507"/>
    <lineage>
        <taxon>Viruses</taxon>
        <taxon>Duplodnaviria</taxon>
        <taxon>Heunggongvirae</taxon>
        <taxon>Uroviricota</taxon>
        <taxon>Caudoviricetes</taxon>
    </lineage>
</organism>
<sequence length="30" mass="3410">MLYRSCKGAFQPAWCMPILQEISVIGEQPI</sequence>
<evidence type="ECO:0000313" key="1">
    <source>
        <dbReference type="EMBL" id="DAG03109.1"/>
    </source>
</evidence>